<gene>
    <name evidence="1" type="ORF">AVDCRST_MAG87-335</name>
</gene>
<dbReference type="EMBL" id="CADCWJ010000089">
    <property type="protein sequence ID" value="CAA9544223.1"/>
    <property type="molecule type" value="Genomic_DNA"/>
</dbReference>
<reference evidence="1" key="1">
    <citation type="submission" date="2020-02" db="EMBL/GenBank/DDBJ databases">
        <authorList>
            <person name="Meier V. D."/>
        </authorList>
    </citation>
    <scope>NUCLEOTIDE SEQUENCE</scope>
    <source>
        <strain evidence="1">AVDCRST_MAG87</strain>
    </source>
</reference>
<name>A0A6J4U9S5_9BACT</name>
<proteinExistence type="predicted"/>
<feature type="non-terminal residue" evidence="1">
    <location>
        <position position="120"/>
    </location>
</feature>
<protein>
    <submittedName>
        <fullName evidence="1">Uncharacterized protein</fullName>
    </submittedName>
</protein>
<dbReference type="AlphaFoldDB" id="A0A6J4U9S5"/>
<sequence>MSVRMMIELGPKGKKSVAYAVDWPGWSRGAKTPDKAIEALESYRSRYRPIAEIADLDAEFDAAGPLVEGDRYTGTGSTDFWGISFAASPEEREGMSEQQLERRLALLQAAWAFFDQVAKR</sequence>
<organism evidence="1">
    <name type="scientific">uncultured Thermomicrobiales bacterium</name>
    <dbReference type="NCBI Taxonomy" id="1645740"/>
    <lineage>
        <taxon>Bacteria</taxon>
        <taxon>Pseudomonadati</taxon>
        <taxon>Thermomicrobiota</taxon>
        <taxon>Thermomicrobia</taxon>
        <taxon>Thermomicrobiales</taxon>
        <taxon>environmental samples</taxon>
    </lineage>
</organism>
<accession>A0A6J4U9S5</accession>
<evidence type="ECO:0000313" key="1">
    <source>
        <dbReference type="EMBL" id="CAA9544223.1"/>
    </source>
</evidence>